<feature type="domain" description="AB hydrolase-1" evidence="1">
    <location>
        <begin position="25"/>
        <end position="260"/>
    </location>
</feature>
<dbReference type="Gene3D" id="3.40.50.1820">
    <property type="entry name" value="alpha/beta hydrolase"/>
    <property type="match status" value="1"/>
</dbReference>
<evidence type="ECO:0000313" key="3">
    <source>
        <dbReference type="Proteomes" id="UP000552883"/>
    </source>
</evidence>
<dbReference type="OrthoDB" id="9800988at2"/>
<proteinExistence type="predicted"/>
<reference evidence="2 3" key="1">
    <citation type="submission" date="2020-08" db="EMBL/GenBank/DDBJ databases">
        <title>Sequencing the genomes of 1000 actinobacteria strains.</title>
        <authorList>
            <person name="Klenk H.-P."/>
        </authorList>
    </citation>
    <scope>NUCLEOTIDE SEQUENCE [LARGE SCALE GENOMIC DNA]</scope>
    <source>
        <strain evidence="2 3">DSM 23889</strain>
    </source>
</reference>
<comment type="caution">
    <text evidence="2">The sequence shown here is derived from an EMBL/GenBank/DDBJ whole genome shotgun (WGS) entry which is preliminary data.</text>
</comment>
<dbReference type="RefSeq" id="WP_153981382.1">
    <property type="nucleotide sequence ID" value="NZ_BAAANZ010000005.1"/>
</dbReference>
<evidence type="ECO:0000259" key="1">
    <source>
        <dbReference type="Pfam" id="PF00561"/>
    </source>
</evidence>
<dbReference type="InterPro" id="IPR000073">
    <property type="entry name" value="AB_hydrolase_1"/>
</dbReference>
<protein>
    <submittedName>
        <fullName evidence="2">Pimeloyl-ACP methyl ester carboxylesterase</fullName>
    </submittedName>
</protein>
<dbReference type="PRINTS" id="PR00111">
    <property type="entry name" value="ABHYDROLASE"/>
</dbReference>
<organism evidence="2 3">
    <name type="scientific">Microcella frigidaquae</name>
    <dbReference type="NCBI Taxonomy" id="424758"/>
    <lineage>
        <taxon>Bacteria</taxon>
        <taxon>Bacillati</taxon>
        <taxon>Actinomycetota</taxon>
        <taxon>Actinomycetes</taxon>
        <taxon>Micrococcales</taxon>
        <taxon>Microbacteriaceae</taxon>
        <taxon>Microcella</taxon>
    </lineage>
</organism>
<dbReference type="InterPro" id="IPR029058">
    <property type="entry name" value="AB_hydrolase_fold"/>
</dbReference>
<dbReference type="GO" id="GO:0003824">
    <property type="term" value="F:catalytic activity"/>
    <property type="evidence" value="ECO:0007669"/>
    <property type="project" value="UniProtKB-ARBA"/>
</dbReference>
<dbReference type="InterPro" id="IPR050471">
    <property type="entry name" value="AB_hydrolase"/>
</dbReference>
<evidence type="ECO:0000313" key="2">
    <source>
        <dbReference type="EMBL" id="MBB5617902.1"/>
    </source>
</evidence>
<sequence>MHELDLTRPDGRTVHAYDTGGEGAVVLWQHGTPNVGAPPQPLLAPAAELGLRWVSLDRGGYGGSSPHPGRSIADAAADALAVLDALGMDRFAVMGYSGGGPHALACAALAPGRVAAVAAISPLAPIDADNLDWFAGMGPTSEGALRAALAGVDDRRRFEFENADAPLDFTAADWSALAGPWGWLGTVAAEGLAAGLDGLIDDDRAYVTPWQVDLSAISAPVRIVHGEDDRVVPVAHARWLAQRLPTAELRALPGAGHIAAIADEQRGALDALRWLAQRLP</sequence>
<dbReference type="PANTHER" id="PTHR43433">
    <property type="entry name" value="HYDROLASE, ALPHA/BETA FOLD FAMILY PROTEIN"/>
    <property type="match status" value="1"/>
</dbReference>
<dbReference type="AlphaFoldDB" id="A0A840XHC1"/>
<dbReference type="PANTHER" id="PTHR43433:SF5">
    <property type="entry name" value="AB HYDROLASE-1 DOMAIN-CONTAINING PROTEIN"/>
    <property type="match status" value="1"/>
</dbReference>
<accession>A0A840XHC1</accession>
<name>A0A840XHC1_9MICO</name>
<dbReference type="Proteomes" id="UP000552883">
    <property type="component" value="Unassembled WGS sequence"/>
</dbReference>
<gene>
    <name evidence="2" type="ORF">BJ959_001398</name>
</gene>
<keyword evidence="3" id="KW-1185">Reference proteome</keyword>
<dbReference type="EMBL" id="JACHBS010000001">
    <property type="protein sequence ID" value="MBB5617902.1"/>
    <property type="molecule type" value="Genomic_DNA"/>
</dbReference>
<dbReference type="SUPFAM" id="SSF53474">
    <property type="entry name" value="alpha/beta-Hydrolases"/>
    <property type="match status" value="1"/>
</dbReference>
<dbReference type="Pfam" id="PF00561">
    <property type="entry name" value="Abhydrolase_1"/>
    <property type="match status" value="1"/>
</dbReference>